<comment type="caution">
    <text evidence="1">The sequence shown here is derived from an EMBL/GenBank/DDBJ whole genome shotgun (WGS) entry which is preliminary data.</text>
</comment>
<keyword evidence="2" id="KW-1185">Reference proteome</keyword>
<dbReference type="OrthoDB" id="3627262at2"/>
<name>A0A066TX04_9PSEU</name>
<proteinExistence type="predicted"/>
<organism evidence="1 2">
    <name type="scientific">Amycolatopsis rifamycinica</name>
    <dbReference type="NCBI Taxonomy" id="287986"/>
    <lineage>
        <taxon>Bacteria</taxon>
        <taxon>Bacillati</taxon>
        <taxon>Actinomycetota</taxon>
        <taxon>Actinomycetes</taxon>
        <taxon>Pseudonocardiales</taxon>
        <taxon>Pseudonocardiaceae</taxon>
        <taxon>Amycolatopsis</taxon>
    </lineage>
</organism>
<dbReference type="EMBL" id="JMQI01000050">
    <property type="protein sequence ID" value="KDN19676.1"/>
    <property type="molecule type" value="Genomic_DNA"/>
</dbReference>
<sequence>MGELVGVLVKGIVVVVGHLLTMIDTVELFGARRRRARAAAAARGERVEYPCVLRSEEQTAGRERRGWLVAGEGPVRWRSPREEPVVFAPGELTMQAVDRQAVTFHAAGGRTELRLHPDEAPAVLRALGG</sequence>
<dbReference type="Proteomes" id="UP000027345">
    <property type="component" value="Unassembled WGS sequence"/>
</dbReference>
<evidence type="ECO:0000313" key="2">
    <source>
        <dbReference type="Proteomes" id="UP000027345"/>
    </source>
</evidence>
<dbReference type="RefSeq" id="WP_043783808.1">
    <property type="nucleotide sequence ID" value="NZ_JMQI01000050.1"/>
</dbReference>
<gene>
    <name evidence="1" type="ORF">DV20_23865</name>
</gene>
<accession>A0A066TX04</accession>
<dbReference type="AlphaFoldDB" id="A0A066TX04"/>
<reference evidence="1 2" key="1">
    <citation type="submission" date="2014-05" db="EMBL/GenBank/DDBJ databases">
        <title>Draft genome sequence of Amycolatopsis rifamycinica DSM 46095.</title>
        <authorList>
            <person name="Lal R."/>
            <person name="Saxena A."/>
            <person name="Kumari R."/>
            <person name="Mukherjee U."/>
            <person name="Singh P."/>
            <person name="Sangwan N."/>
            <person name="Mahato N.K."/>
        </authorList>
    </citation>
    <scope>NUCLEOTIDE SEQUENCE [LARGE SCALE GENOMIC DNA]</scope>
    <source>
        <strain evidence="1 2">DSM 46095</strain>
    </source>
</reference>
<protein>
    <submittedName>
        <fullName evidence="1">Uncharacterized protein</fullName>
    </submittedName>
</protein>
<dbReference type="eggNOG" id="ENOG502ZPGQ">
    <property type="taxonomic scope" value="Bacteria"/>
</dbReference>
<evidence type="ECO:0000313" key="1">
    <source>
        <dbReference type="EMBL" id="KDN19676.1"/>
    </source>
</evidence>